<gene>
    <name evidence="2" type="ORF">FVE67_06210</name>
</gene>
<dbReference type="Pfam" id="PF02627">
    <property type="entry name" value="CMD"/>
    <property type="match status" value="1"/>
</dbReference>
<protein>
    <recommendedName>
        <fullName evidence="1">Carboxymuconolactone decarboxylase-like domain-containing protein</fullName>
    </recommendedName>
</protein>
<evidence type="ECO:0000313" key="2">
    <source>
        <dbReference type="EMBL" id="QJA06418.1"/>
    </source>
</evidence>
<name>A0A6H1WTA9_9BACT</name>
<dbReference type="InterPro" id="IPR029032">
    <property type="entry name" value="AhpD-like"/>
</dbReference>
<dbReference type="GO" id="GO:0051920">
    <property type="term" value="F:peroxiredoxin activity"/>
    <property type="evidence" value="ECO:0007669"/>
    <property type="project" value="InterPro"/>
</dbReference>
<dbReference type="AlphaFoldDB" id="A0A6H1WTA9"/>
<feature type="domain" description="Carboxymuconolactone decarboxylase-like" evidence="1">
    <location>
        <begin position="25"/>
        <end position="86"/>
    </location>
</feature>
<evidence type="ECO:0000259" key="1">
    <source>
        <dbReference type="Pfam" id="PF02627"/>
    </source>
</evidence>
<evidence type="ECO:0000313" key="3">
    <source>
        <dbReference type="Proteomes" id="UP000501253"/>
    </source>
</evidence>
<accession>A0A6H1WTA9</accession>
<dbReference type="KEGG" id="tmai:FVE67_06210"/>
<dbReference type="Proteomes" id="UP000501253">
    <property type="component" value="Chromosome"/>
</dbReference>
<keyword evidence="3" id="KW-1185">Reference proteome</keyword>
<dbReference type="EMBL" id="CP042909">
    <property type="protein sequence ID" value="QJA06418.1"/>
    <property type="molecule type" value="Genomic_DNA"/>
</dbReference>
<proteinExistence type="predicted"/>
<reference evidence="2 3" key="1">
    <citation type="submission" date="2019-08" db="EMBL/GenBank/DDBJ databases">
        <title>Complete genome sequence of Thermosulfurimonas marina SU872T, an anaerobic thermophilic chemolithoautotrophic bacterium isolated from a shallow marine hydrothermal vent.</title>
        <authorList>
            <person name="Allioux M."/>
            <person name="Jebbar M."/>
            <person name="Slobodkina G."/>
            <person name="Slobodkin A."/>
            <person name="Moalic Y."/>
            <person name="Frolova A."/>
            <person name="Shao Z."/>
            <person name="Alain K."/>
        </authorList>
    </citation>
    <scope>NUCLEOTIDE SEQUENCE [LARGE SCALE GENOMIC DNA]</scope>
    <source>
        <strain evidence="2 3">SU872</strain>
    </source>
</reference>
<dbReference type="Gene3D" id="1.20.1290.10">
    <property type="entry name" value="AhpD-like"/>
    <property type="match status" value="1"/>
</dbReference>
<dbReference type="InterPro" id="IPR003779">
    <property type="entry name" value="CMD-like"/>
</dbReference>
<dbReference type="SUPFAM" id="SSF69118">
    <property type="entry name" value="AhpD-like"/>
    <property type="match status" value="1"/>
</dbReference>
<organism evidence="2 3">
    <name type="scientific">Thermosulfurimonas marina</name>
    <dbReference type="NCBI Taxonomy" id="2047767"/>
    <lineage>
        <taxon>Bacteria</taxon>
        <taxon>Pseudomonadati</taxon>
        <taxon>Thermodesulfobacteriota</taxon>
        <taxon>Thermodesulfobacteria</taxon>
        <taxon>Thermodesulfobacteriales</taxon>
        <taxon>Thermodesulfobacteriaceae</taxon>
        <taxon>Thermosulfurimonas</taxon>
    </lineage>
</organism>
<dbReference type="RefSeq" id="WP_168719768.1">
    <property type="nucleotide sequence ID" value="NZ_CP042909.1"/>
</dbReference>
<sequence length="96" mass="10835">MAMAQGYTLEEIQNILEDIEGTPFLDQKTKLLLRLAERVTREPYKIHQKFIQGLREHGLKDEEIFEAIAVGAFFNFMTRMADALGAPVEGFTSTGS</sequence>